<evidence type="ECO:0000256" key="2">
    <source>
        <dbReference type="ARBA" id="ARBA00022170"/>
    </source>
</evidence>
<organism evidence="4 5">
    <name type="scientific">Parathielavia hyrcaniae</name>
    <dbReference type="NCBI Taxonomy" id="113614"/>
    <lineage>
        <taxon>Eukaryota</taxon>
        <taxon>Fungi</taxon>
        <taxon>Dikarya</taxon>
        <taxon>Ascomycota</taxon>
        <taxon>Pezizomycotina</taxon>
        <taxon>Sordariomycetes</taxon>
        <taxon>Sordariomycetidae</taxon>
        <taxon>Sordariales</taxon>
        <taxon>Chaetomiaceae</taxon>
        <taxon>Parathielavia</taxon>
    </lineage>
</organism>
<dbReference type="PANTHER" id="PTHR28524">
    <property type="entry name" value="SUCCINATE DEHYDROGENASE ASSEMBLY FACTOR 4, MITOCHONDRIAL"/>
    <property type="match status" value="1"/>
</dbReference>
<protein>
    <recommendedName>
        <fullName evidence="2">Succinate dehydrogenase assembly factor 4, mitochondrial</fullName>
    </recommendedName>
</protein>
<sequence>MPRLLLRPLLRLPLTHPSRTRTRTRTLTTTARQSASSSFLDSSPAPPRLPADQQAEFERLQRAAEAALSTHTSVPNNTNTPPPSPLSTSRRVTTPSSTTPFFNTNTNTTATTQPQATNTTTAAAQPQPQQTISAGSLSAGIRQGAPPEFEGDRNPKTGEVGGPKNEPLRWGGAGDWSYNGRGAGFQGVCVWSWFWSWFWAAWSRSQVWAVLGLLGRKKRRCVITGGWEKDYGTGWRT</sequence>
<accession>A0AAN6PSC2</accession>
<dbReference type="Pfam" id="PF07896">
    <property type="entry name" value="DUF1674"/>
    <property type="match status" value="1"/>
</dbReference>
<feature type="region of interest" description="Disordered" evidence="3">
    <location>
        <begin position="67"/>
        <end position="168"/>
    </location>
</feature>
<feature type="compositionally biased region" description="Low complexity" evidence="3">
    <location>
        <begin position="86"/>
        <end position="131"/>
    </location>
</feature>
<dbReference type="EMBL" id="MU863686">
    <property type="protein sequence ID" value="KAK4097065.1"/>
    <property type="molecule type" value="Genomic_DNA"/>
</dbReference>
<feature type="compositionally biased region" description="Low complexity" evidence="3">
    <location>
        <begin position="25"/>
        <end position="43"/>
    </location>
</feature>
<dbReference type="InterPro" id="IPR012875">
    <property type="entry name" value="SDHF4"/>
</dbReference>
<dbReference type="AlphaFoldDB" id="A0AAN6PSC2"/>
<gene>
    <name evidence="4" type="ORF">N658DRAFT_500879</name>
</gene>
<comment type="caution">
    <text evidence="4">The sequence shown here is derived from an EMBL/GenBank/DDBJ whole genome shotgun (WGS) entry which is preliminary data.</text>
</comment>
<dbReference type="GO" id="GO:0005739">
    <property type="term" value="C:mitochondrion"/>
    <property type="evidence" value="ECO:0007669"/>
    <property type="project" value="TreeGrafter"/>
</dbReference>
<evidence type="ECO:0000256" key="3">
    <source>
        <dbReference type="SAM" id="MobiDB-lite"/>
    </source>
</evidence>
<name>A0AAN6PSC2_9PEZI</name>
<feature type="non-terminal residue" evidence="4">
    <location>
        <position position="237"/>
    </location>
</feature>
<feature type="region of interest" description="Disordered" evidence="3">
    <location>
        <begin position="16"/>
        <end position="51"/>
    </location>
</feature>
<dbReference type="PANTHER" id="PTHR28524:SF3">
    <property type="entry name" value="SUCCINATE DEHYDROGENASE ASSEMBLY FACTOR 4, MITOCHONDRIAL"/>
    <property type="match status" value="1"/>
</dbReference>
<keyword evidence="5" id="KW-1185">Reference proteome</keyword>
<reference evidence="4" key="1">
    <citation type="journal article" date="2023" name="Mol. Phylogenet. Evol.">
        <title>Genome-scale phylogeny and comparative genomics of the fungal order Sordariales.</title>
        <authorList>
            <person name="Hensen N."/>
            <person name="Bonometti L."/>
            <person name="Westerberg I."/>
            <person name="Brannstrom I.O."/>
            <person name="Guillou S."/>
            <person name="Cros-Aarteil S."/>
            <person name="Calhoun S."/>
            <person name="Haridas S."/>
            <person name="Kuo A."/>
            <person name="Mondo S."/>
            <person name="Pangilinan J."/>
            <person name="Riley R."/>
            <person name="LaButti K."/>
            <person name="Andreopoulos B."/>
            <person name="Lipzen A."/>
            <person name="Chen C."/>
            <person name="Yan M."/>
            <person name="Daum C."/>
            <person name="Ng V."/>
            <person name="Clum A."/>
            <person name="Steindorff A."/>
            <person name="Ohm R.A."/>
            <person name="Martin F."/>
            <person name="Silar P."/>
            <person name="Natvig D.O."/>
            <person name="Lalanne C."/>
            <person name="Gautier V."/>
            <person name="Ament-Velasquez S.L."/>
            <person name="Kruys A."/>
            <person name="Hutchinson M.I."/>
            <person name="Powell A.J."/>
            <person name="Barry K."/>
            <person name="Miller A.N."/>
            <person name="Grigoriev I.V."/>
            <person name="Debuchy R."/>
            <person name="Gladieux P."/>
            <person name="Hiltunen Thoren M."/>
            <person name="Johannesson H."/>
        </authorList>
    </citation>
    <scope>NUCLEOTIDE SEQUENCE</scope>
    <source>
        <strain evidence="4">CBS 757.83</strain>
    </source>
</reference>
<evidence type="ECO:0000313" key="5">
    <source>
        <dbReference type="Proteomes" id="UP001305647"/>
    </source>
</evidence>
<dbReference type="Proteomes" id="UP001305647">
    <property type="component" value="Unassembled WGS sequence"/>
</dbReference>
<evidence type="ECO:0000256" key="1">
    <source>
        <dbReference type="ARBA" id="ARBA00005701"/>
    </source>
</evidence>
<comment type="similarity">
    <text evidence="1">Belongs to the SDHAF4 family.</text>
</comment>
<proteinExistence type="inferred from homology"/>
<reference evidence="4" key="2">
    <citation type="submission" date="2023-05" db="EMBL/GenBank/DDBJ databases">
        <authorList>
            <consortium name="Lawrence Berkeley National Laboratory"/>
            <person name="Steindorff A."/>
            <person name="Hensen N."/>
            <person name="Bonometti L."/>
            <person name="Westerberg I."/>
            <person name="Brannstrom I.O."/>
            <person name="Guillou S."/>
            <person name="Cros-Aarteil S."/>
            <person name="Calhoun S."/>
            <person name="Haridas S."/>
            <person name="Kuo A."/>
            <person name="Mondo S."/>
            <person name="Pangilinan J."/>
            <person name="Riley R."/>
            <person name="Labutti K."/>
            <person name="Andreopoulos B."/>
            <person name="Lipzen A."/>
            <person name="Chen C."/>
            <person name="Yanf M."/>
            <person name="Daum C."/>
            <person name="Ng V."/>
            <person name="Clum A."/>
            <person name="Ohm R."/>
            <person name="Martin F."/>
            <person name="Silar P."/>
            <person name="Natvig D."/>
            <person name="Lalanne C."/>
            <person name="Gautier V."/>
            <person name="Ament-Velasquez S.L."/>
            <person name="Kruys A."/>
            <person name="Hutchinson M.I."/>
            <person name="Powell A.J."/>
            <person name="Barry K."/>
            <person name="Miller A.N."/>
            <person name="Grigoriev I.V."/>
            <person name="Debuchy R."/>
            <person name="Gladieux P."/>
            <person name="Thoren M.H."/>
            <person name="Johannesson H."/>
        </authorList>
    </citation>
    <scope>NUCLEOTIDE SEQUENCE</scope>
    <source>
        <strain evidence="4">CBS 757.83</strain>
    </source>
</reference>
<evidence type="ECO:0000313" key="4">
    <source>
        <dbReference type="EMBL" id="KAK4097065.1"/>
    </source>
</evidence>
<dbReference type="GO" id="GO:0034553">
    <property type="term" value="P:mitochondrial respiratory chain complex II assembly"/>
    <property type="evidence" value="ECO:0007669"/>
    <property type="project" value="TreeGrafter"/>
</dbReference>